<dbReference type="PROSITE" id="PS00061">
    <property type="entry name" value="ADH_SHORT"/>
    <property type="match status" value="1"/>
</dbReference>
<protein>
    <recommendedName>
        <fullName evidence="4">Dehydrogenase</fullName>
    </recommendedName>
</protein>
<name>A0AAN5I5M2_9BILA</name>
<evidence type="ECO:0000256" key="1">
    <source>
        <dbReference type="ARBA" id="ARBA00023002"/>
    </source>
</evidence>
<dbReference type="GO" id="GO:0016491">
    <property type="term" value="F:oxidoreductase activity"/>
    <property type="evidence" value="ECO:0007669"/>
    <property type="project" value="UniProtKB-KW"/>
</dbReference>
<gene>
    <name evidence="2" type="ORF">PMAYCL1PPCAC_22544</name>
</gene>
<organism evidence="2 3">
    <name type="scientific">Pristionchus mayeri</name>
    <dbReference type="NCBI Taxonomy" id="1317129"/>
    <lineage>
        <taxon>Eukaryota</taxon>
        <taxon>Metazoa</taxon>
        <taxon>Ecdysozoa</taxon>
        <taxon>Nematoda</taxon>
        <taxon>Chromadorea</taxon>
        <taxon>Rhabditida</taxon>
        <taxon>Rhabditina</taxon>
        <taxon>Diplogasteromorpha</taxon>
        <taxon>Diplogasteroidea</taxon>
        <taxon>Neodiplogasteridae</taxon>
        <taxon>Pristionchus</taxon>
    </lineage>
</organism>
<dbReference type="EMBL" id="BTRK01000005">
    <property type="protein sequence ID" value="GMR52349.1"/>
    <property type="molecule type" value="Genomic_DNA"/>
</dbReference>
<keyword evidence="3" id="KW-1185">Reference proteome</keyword>
<evidence type="ECO:0000313" key="3">
    <source>
        <dbReference type="Proteomes" id="UP001328107"/>
    </source>
</evidence>
<evidence type="ECO:0000313" key="2">
    <source>
        <dbReference type="EMBL" id="GMR52349.1"/>
    </source>
</evidence>
<accession>A0AAN5I5M2</accession>
<dbReference type="FunFam" id="3.40.50.720:FF:000084">
    <property type="entry name" value="Short-chain dehydrogenase reductase"/>
    <property type="match status" value="1"/>
</dbReference>
<dbReference type="InterPro" id="IPR020904">
    <property type="entry name" value="Sc_DH/Rdtase_CS"/>
</dbReference>
<dbReference type="InterPro" id="IPR036291">
    <property type="entry name" value="NAD(P)-bd_dom_sf"/>
</dbReference>
<dbReference type="PRINTS" id="PR00081">
    <property type="entry name" value="GDHRDH"/>
</dbReference>
<reference evidence="3" key="1">
    <citation type="submission" date="2022-10" db="EMBL/GenBank/DDBJ databases">
        <title>Genome assembly of Pristionchus species.</title>
        <authorList>
            <person name="Yoshida K."/>
            <person name="Sommer R.J."/>
        </authorList>
    </citation>
    <scope>NUCLEOTIDE SEQUENCE [LARGE SCALE GENOMIC DNA]</scope>
    <source>
        <strain evidence="3">RS5460</strain>
    </source>
</reference>
<dbReference type="SUPFAM" id="SSF51735">
    <property type="entry name" value="NAD(P)-binding Rossmann-fold domains"/>
    <property type="match status" value="1"/>
</dbReference>
<sequence>MPVAIVTGASSGIGEGTALLFAERGYSVSITGRNEIALNSVKDQCLKKGAKEENILITVGDIAEKAVAEKLLKDTVAKFGRIDTLVNSAGIIVNGPVIDCPLEKYDDVFNVNVRSLIQLTQIALPHIIDAKGTVVNVSSIAGPCPFPGVAYYCMSKAAVDQFTKCLALEMAPHGVRVNAVCPGVIVTDIHKRGGMSEQQYAEFLEKCKTTHALGRPGEVAEVAKAILFLAGPDSSFTTGDLLKIDGGRGIMHPR</sequence>
<dbReference type="AlphaFoldDB" id="A0AAN5I5M2"/>
<keyword evidence="1" id="KW-0560">Oxidoreductase</keyword>
<dbReference type="PRINTS" id="PR00080">
    <property type="entry name" value="SDRFAMILY"/>
</dbReference>
<dbReference type="Gene3D" id="3.40.50.720">
    <property type="entry name" value="NAD(P)-binding Rossmann-like Domain"/>
    <property type="match status" value="1"/>
</dbReference>
<evidence type="ECO:0008006" key="4">
    <source>
        <dbReference type="Google" id="ProtNLM"/>
    </source>
</evidence>
<proteinExistence type="predicted"/>
<dbReference type="PANTHER" id="PTHR43975">
    <property type="entry name" value="ZGC:101858"/>
    <property type="match status" value="1"/>
</dbReference>
<dbReference type="InterPro" id="IPR002347">
    <property type="entry name" value="SDR_fam"/>
</dbReference>
<dbReference type="Proteomes" id="UP001328107">
    <property type="component" value="Unassembled WGS sequence"/>
</dbReference>
<dbReference type="Pfam" id="PF13561">
    <property type="entry name" value="adh_short_C2"/>
    <property type="match status" value="1"/>
</dbReference>
<comment type="caution">
    <text evidence="2">The sequence shown here is derived from an EMBL/GenBank/DDBJ whole genome shotgun (WGS) entry which is preliminary data.</text>
</comment>
<dbReference type="PANTHER" id="PTHR43975:SF2">
    <property type="entry name" value="EG:BACR7A4.14 PROTEIN-RELATED"/>
    <property type="match status" value="1"/>
</dbReference>